<dbReference type="EMBL" id="CP158375">
    <property type="protein sequence ID" value="XDO95613.1"/>
    <property type="molecule type" value="Genomic_DNA"/>
</dbReference>
<gene>
    <name evidence="1" type="ORF">ABOZ73_12455</name>
</gene>
<dbReference type="RefSeq" id="WP_369058460.1">
    <property type="nucleotide sequence ID" value="NZ_CP158375.1"/>
</dbReference>
<protein>
    <submittedName>
        <fullName evidence="1">DUF3088 domain-containing protein</fullName>
    </submittedName>
</protein>
<dbReference type="InterPro" id="IPR021439">
    <property type="entry name" value="DUF3088"/>
</dbReference>
<reference evidence="1" key="1">
    <citation type="submission" date="2024-06" db="EMBL/GenBank/DDBJ databases">
        <title>Caulobacter inopinatus, sp. nov.</title>
        <authorList>
            <person name="Donachie S.P."/>
        </authorList>
    </citation>
    <scope>NUCLEOTIDE SEQUENCE</scope>
    <source>
        <strain evidence="1">73W</strain>
    </source>
</reference>
<accession>A0AB39KQJ3</accession>
<organism evidence="1">
    <name type="scientific">Caulobacter sp. 73W</name>
    <dbReference type="NCBI Taxonomy" id="3161137"/>
    <lineage>
        <taxon>Bacteria</taxon>
        <taxon>Pseudomonadati</taxon>
        <taxon>Pseudomonadota</taxon>
        <taxon>Alphaproteobacteria</taxon>
        <taxon>Caulobacterales</taxon>
        <taxon>Caulobacteraceae</taxon>
        <taxon>Caulobacter</taxon>
    </lineage>
</organism>
<name>A0AB39KQJ3_9CAUL</name>
<dbReference type="AlphaFoldDB" id="A0AB39KQJ3"/>
<proteinExistence type="predicted"/>
<dbReference type="Pfam" id="PF11287">
    <property type="entry name" value="DUF3088"/>
    <property type="match status" value="1"/>
</dbReference>
<sequence>MARDTLYLLKAGFEDMGQPWFCPDCATMEGYLAYYPQLREALDVVYVDYPRPRADIAQRIGEANQGCPVLILAQPAQGDEIQQSNGASFLSDARPITRYLAAKHDLSPPHP</sequence>
<evidence type="ECO:0000313" key="1">
    <source>
        <dbReference type="EMBL" id="XDO95613.1"/>
    </source>
</evidence>